<evidence type="ECO:0000313" key="2">
    <source>
        <dbReference type="Proteomes" id="UP001430953"/>
    </source>
</evidence>
<name>A0AAW2H4G4_9HYME</name>
<protein>
    <submittedName>
        <fullName evidence="1">Uncharacterized protein</fullName>
    </submittedName>
</protein>
<organism evidence="1 2">
    <name type="scientific">Cardiocondyla obscurior</name>
    <dbReference type="NCBI Taxonomy" id="286306"/>
    <lineage>
        <taxon>Eukaryota</taxon>
        <taxon>Metazoa</taxon>
        <taxon>Ecdysozoa</taxon>
        <taxon>Arthropoda</taxon>
        <taxon>Hexapoda</taxon>
        <taxon>Insecta</taxon>
        <taxon>Pterygota</taxon>
        <taxon>Neoptera</taxon>
        <taxon>Endopterygota</taxon>
        <taxon>Hymenoptera</taxon>
        <taxon>Apocrita</taxon>
        <taxon>Aculeata</taxon>
        <taxon>Formicoidea</taxon>
        <taxon>Formicidae</taxon>
        <taxon>Myrmicinae</taxon>
        <taxon>Cardiocondyla</taxon>
    </lineage>
</organism>
<keyword evidence="2" id="KW-1185">Reference proteome</keyword>
<reference evidence="1 2" key="1">
    <citation type="submission" date="2023-03" db="EMBL/GenBank/DDBJ databases">
        <title>High recombination rates correlate with genetic variation in Cardiocondyla obscurior ants.</title>
        <authorList>
            <person name="Errbii M."/>
        </authorList>
    </citation>
    <scope>NUCLEOTIDE SEQUENCE [LARGE SCALE GENOMIC DNA]</scope>
    <source>
        <strain evidence="1">Alpha-2009</strain>
        <tissue evidence="1">Whole body</tissue>
    </source>
</reference>
<proteinExistence type="predicted"/>
<accession>A0AAW2H4G4</accession>
<dbReference type="AlphaFoldDB" id="A0AAW2H4G4"/>
<dbReference type="EMBL" id="JADYXP020000001">
    <property type="protein sequence ID" value="KAL0134471.1"/>
    <property type="molecule type" value="Genomic_DNA"/>
</dbReference>
<comment type="caution">
    <text evidence="1">The sequence shown here is derived from an EMBL/GenBank/DDBJ whole genome shotgun (WGS) entry which is preliminary data.</text>
</comment>
<evidence type="ECO:0000313" key="1">
    <source>
        <dbReference type="EMBL" id="KAL0134471.1"/>
    </source>
</evidence>
<sequence>MTLPGNYAPLYLVNPTRTTYLPRLNPRPSLVTSARTKFKRSTRKVVILTGGLNILREGGEGGKASCINGATLEIDAVASAVVNEYRYRRY</sequence>
<gene>
    <name evidence="1" type="ORF">PUN28_001335</name>
</gene>
<dbReference type="Proteomes" id="UP001430953">
    <property type="component" value="Unassembled WGS sequence"/>
</dbReference>